<evidence type="ECO:0000313" key="3">
    <source>
        <dbReference type="Proteomes" id="UP001211005"/>
    </source>
</evidence>
<gene>
    <name evidence="2" type="ORF">O3303_00660</name>
</gene>
<feature type="signal peptide" evidence="1">
    <location>
        <begin position="1"/>
        <end position="23"/>
    </location>
</feature>
<organism evidence="2 3">
    <name type="scientific">Hymenobacter canadensis</name>
    <dbReference type="NCBI Taxonomy" id="2999067"/>
    <lineage>
        <taxon>Bacteria</taxon>
        <taxon>Pseudomonadati</taxon>
        <taxon>Bacteroidota</taxon>
        <taxon>Cytophagia</taxon>
        <taxon>Cytophagales</taxon>
        <taxon>Hymenobacteraceae</taxon>
        <taxon>Hymenobacter</taxon>
    </lineage>
</organism>
<sequence>MPACYVLALSAAALLPAPDTTIAATPPRQIIKLGIQGFGPGFFALTYERQLSSQWSVLGSVGYLGYSRRSGTIFYDYDGSIIEDNYTTRERYYNTNVQLRRYFRRHTIRPLAGWFAAANLHTYLRNSREQHSRYTNLNYNLSRTTAQVQFLLGRQSSLGRRLTLDSYLGVNLRRRPSASTNRTQGVWIEGGVGLQVGYRFQPLARR</sequence>
<feature type="chain" id="PRO_5046644165" description="DUF3575 domain-containing protein" evidence="1">
    <location>
        <begin position="24"/>
        <end position="206"/>
    </location>
</feature>
<dbReference type="RefSeq" id="WP_269560141.1">
    <property type="nucleotide sequence ID" value="NZ_CP114767.1"/>
</dbReference>
<evidence type="ECO:0000313" key="2">
    <source>
        <dbReference type="EMBL" id="WBA42083.1"/>
    </source>
</evidence>
<reference evidence="2 3" key="1">
    <citation type="submission" date="2022-12" db="EMBL/GenBank/DDBJ databases">
        <title>Hymenobacter canadensis sp. nov. isolated from lake water of the Cambridge Bay, Canada.</title>
        <authorList>
            <person name="Kim W.H."/>
            <person name="Lee Y.M."/>
        </authorList>
    </citation>
    <scope>NUCLEOTIDE SEQUENCE [LARGE SCALE GENOMIC DNA]</scope>
    <source>
        <strain evidence="2 3">PAMC 29467</strain>
    </source>
</reference>
<evidence type="ECO:0000256" key="1">
    <source>
        <dbReference type="SAM" id="SignalP"/>
    </source>
</evidence>
<keyword evidence="3" id="KW-1185">Reference proteome</keyword>
<keyword evidence="1" id="KW-0732">Signal</keyword>
<evidence type="ECO:0008006" key="4">
    <source>
        <dbReference type="Google" id="ProtNLM"/>
    </source>
</evidence>
<proteinExistence type="predicted"/>
<accession>A0ABY7LT67</accession>
<dbReference type="EMBL" id="CP114767">
    <property type="protein sequence ID" value="WBA42083.1"/>
    <property type="molecule type" value="Genomic_DNA"/>
</dbReference>
<protein>
    <recommendedName>
        <fullName evidence="4">DUF3575 domain-containing protein</fullName>
    </recommendedName>
</protein>
<dbReference type="Proteomes" id="UP001211005">
    <property type="component" value="Chromosome"/>
</dbReference>
<name>A0ABY7LT67_9BACT</name>